<evidence type="ECO:0000256" key="1">
    <source>
        <dbReference type="SAM" id="MobiDB-lite"/>
    </source>
</evidence>
<dbReference type="EMBL" id="JAYKXP010000053">
    <property type="protein sequence ID" value="KAK7035394.1"/>
    <property type="molecule type" value="Genomic_DNA"/>
</dbReference>
<evidence type="ECO:0000313" key="3">
    <source>
        <dbReference type="Proteomes" id="UP001383192"/>
    </source>
</evidence>
<gene>
    <name evidence="2" type="ORF">VNI00_011925</name>
</gene>
<evidence type="ECO:0000313" key="2">
    <source>
        <dbReference type="EMBL" id="KAK7035394.1"/>
    </source>
</evidence>
<keyword evidence="3" id="KW-1185">Reference proteome</keyword>
<dbReference type="AlphaFoldDB" id="A0AAW0CAE7"/>
<comment type="caution">
    <text evidence="2">The sequence shown here is derived from an EMBL/GenBank/DDBJ whole genome shotgun (WGS) entry which is preliminary data.</text>
</comment>
<dbReference type="Proteomes" id="UP001383192">
    <property type="component" value="Unassembled WGS sequence"/>
</dbReference>
<protein>
    <submittedName>
        <fullName evidence="2">Uncharacterized protein</fullName>
    </submittedName>
</protein>
<feature type="region of interest" description="Disordered" evidence="1">
    <location>
        <begin position="250"/>
        <end position="310"/>
    </location>
</feature>
<proteinExistence type="predicted"/>
<sequence>MQDYRLLAQLRELASLFSTVRRLFESSDVKVTQSADFALQLRMSVLHRALYQDSWSSLMHSVSQLIFGFTPSYDLSSTLCPVPSWDSNHAVSTDGWSLSDSPTGNHAEFIHFDSSTTFSTLDDWERLLHAFDSSTNDGGVPSSCQETSPPSTSLASSGLPSFQFLLTAPTRCDPPAGDSDTPNRCINVVHDMSNNNPPTKAQVSVSLDPAGLKASGTALRITSQSTRAGRSSSLGDVSIIQFDGEPVRTTRKRARLSDATAEEIEEDDKPQLRRSKRLRLSSYNSPGVTSDAGRRSASLKMCKRDKENLD</sequence>
<accession>A0AAW0CAE7</accession>
<organism evidence="2 3">
    <name type="scientific">Paramarasmius palmivorus</name>
    <dbReference type="NCBI Taxonomy" id="297713"/>
    <lineage>
        <taxon>Eukaryota</taxon>
        <taxon>Fungi</taxon>
        <taxon>Dikarya</taxon>
        <taxon>Basidiomycota</taxon>
        <taxon>Agaricomycotina</taxon>
        <taxon>Agaricomycetes</taxon>
        <taxon>Agaricomycetidae</taxon>
        <taxon>Agaricales</taxon>
        <taxon>Marasmiineae</taxon>
        <taxon>Marasmiaceae</taxon>
        <taxon>Paramarasmius</taxon>
    </lineage>
</organism>
<reference evidence="2 3" key="1">
    <citation type="submission" date="2024-01" db="EMBL/GenBank/DDBJ databases">
        <title>A draft genome for a cacao thread blight-causing isolate of Paramarasmius palmivorus.</title>
        <authorList>
            <person name="Baruah I.K."/>
            <person name="Bukari Y."/>
            <person name="Amoako-Attah I."/>
            <person name="Meinhardt L.W."/>
            <person name="Bailey B.A."/>
            <person name="Cohen S.P."/>
        </authorList>
    </citation>
    <scope>NUCLEOTIDE SEQUENCE [LARGE SCALE GENOMIC DNA]</scope>
    <source>
        <strain evidence="2 3">GH-12</strain>
    </source>
</reference>
<name>A0AAW0CAE7_9AGAR</name>